<evidence type="ECO:0000256" key="1">
    <source>
        <dbReference type="ARBA" id="ARBA00009481"/>
    </source>
</evidence>
<comment type="caution">
    <text evidence="6">The sequence shown here is derived from an EMBL/GenBank/DDBJ whole genome shotgun (WGS) entry which is preliminary data.</text>
</comment>
<evidence type="ECO:0000313" key="6">
    <source>
        <dbReference type="EMBL" id="PQO44572.1"/>
    </source>
</evidence>
<dbReference type="RefSeq" id="WP_105337100.1">
    <property type="nucleotide sequence ID" value="NZ_PUHZ01000019.1"/>
</dbReference>
<dbReference type="EMBL" id="PUHZ01000019">
    <property type="protein sequence ID" value="PQO44572.1"/>
    <property type="molecule type" value="Genomic_DNA"/>
</dbReference>
<evidence type="ECO:0000259" key="4">
    <source>
        <dbReference type="Pfam" id="PF00534"/>
    </source>
</evidence>
<keyword evidence="2" id="KW-0328">Glycosyltransferase</keyword>
<dbReference type="Pfam" id="PF00534">
    <property type="entry name" value="Glycos_transf_1"/>
    <property type="match status" value="1"/>
</dbReference>
<dbReference type="PANTHER" id="PTHR12526:SF640">
    <property type="entry name" value="COLANIC ACID BIOSYNTHESIS GLYCOSYLTRANSFERASE WCAL-RELATED"/>
    <property type="match status" value="1"/>
</dbReference>
<dbReference type="GO" id="GO:0016757">
    <property type="term" value="F:glycosyltransferase activity"/>
    <property type="evidence" value="ECO:0007669"/>
    <property type="project" value="UniProtKB-KW"/>
</dbReference>
<dbReference type="Pfam" id="PF13439">
    <property type="entry name" value="Glyco_transf_4"/>
    <property type="match status" value="1"/>
</dbReference>
<comment type="similarity">
    <text evidence="1">Belongs to the glycosyltransferase group 1 family. Glycosyltransferase 4 subfamily.</text>
</comment>
<dbReference type="SUPFAM" id="SSF53756">
    <property type="entry name" value="UDP-Glycosyltransferase/glycogen phosphorylase"/>
    <property type="match status" value="1"/>
</dbReference>
<dbReference type="InterPro" id="IPR001296">
    <property type="entry name" value="Glyco_trans_1"/>
</dbReference>
<dbReference type="AlphaFoldDB" id="A0A2S8GJF1"/>
<proteinExistence type="inferred from homology"/>
<sequence>MHQSPPSQPDPITIAYITAGGAGMFCGSCMRDNTVARAMHHQGHDVHLIPMYTPIRVDEENVSEETLFYGGINVYMEQNVPGYRFLPDWLIRWLDQTWIIRWATSRGIETDAKQLGALTLSVLKGVEGNQRKEAIRLVNWVAESIKPQVVNYSNMLIAGSAPLMKEKVGCPIVVTLQGDDIFMDELPEPFRSQCFEQIKRLVPSIDRFIVFSQYYADYMADYFGIPKEKFHLVPLGIDLSDMPEMTTAAGEPAPQRHPTIGYLARMAPEKGLHQLVDAFLHLRGIPGMENAQLKIAGWAGPQQQKYVDEQLEKLKAAGHLEGCEYLGTVDRAEKLAFLQSIDVLSVPTTYQEPKGLFVLEALAAGVPVVQPSHGAFPELVNATDGGHLVPPHDPVALAEKLAQVLSDQEGVRNLGASAAVRVRKEFNAEVAAAKTAELYGMLLNHEAGGQSTDIGKKA</sequence>
<keyword evidence="3 6" id="KW-0808">Transferase</keyword>
<evidence type="ECO:0000256" key="3">
    <source>
        <dbReference type="ARBA" id="ARBA00022679"/>
    </source>
</evidence>
<evidence type="ECO:0000256" key="2">
    <source>
        <dbReference type="ARBA" id="ARBA00022676"/>
    </source>
</evidence>
<name>A0A2S8GJF1_9BACT</name>
<protein>
    <submittedName>
        <fullName evidence="6">Hexosyltransferase</fullName>
    </submittedName>
</protein>
<organism evidence="6 7">
    <name type="scientific">Blastopirellula marina</name>
    <dbReference type="NCBI Taxonomy" id="124"/>
    <lineage>
        <taxon>Bacteria</taxon>
        <taxon>Pseudomonadati</taxon>
        <taxon>Planctomycetota</taxon>
        <taxon>Planctomycetia</taxon>
        <taxon>Pirellulales</taxon>
        <taxon>Pirellulaceae</taxon>
        <taxon>Blastopirellula</taxon>
    </lineage>
</organism>
<dbReference type="PANTHER" id="PTHR12526">
    <property type="entry name" value="GLYCOSYLTRANSFERASE"/>
    <property type="match status" value="1"/>
</dbReference>
<evidence type="ECO:0000313" key="7">
    <source>
        <dbReference type="Proteomes" id="UP000237819"/>
    </source>
</evidence>
<dbReference type="OrthoDB" id="9802525at2"/>
<feature type="domain" description="Glycosyltransferase subfamily 4-like N-terminal" evidence="5">
    <location>
        <begin position="135"/>
        <end position="240"/>
    </location>
</feature>
<dbReference type="Gene3D" id="3.40.50.2000">
    <property type="entry name" value="Glycogen Phosphorylase B"/>
    <property type="match status" value="2"/>
</dbReference>
<reference evidence="6 7" key="1">
    <citation type="submission" date="2018-02" db="EMBL/GenBank/DDBJ databases">
        <title>Comparative genomes isolates from brazilian mangrove.</title>
        <authorList>
            <person name="Araujo J.E."/>
            <person name="Taketani R.G."/>
            <person name="Silva M.C.P."/>
            <person name="Loureco M.V."/>
            <person name="Andreote F.D."/>
        </authorList>
    </citation>
    <scope>NUCLEOTIDE SEQUENCE [LARGE SCALE GENOMIC DNA]</scope>
    <source>
        <strain evidence="6 7">Nap-Phe MGV</strain>
    </source>
</reference>
<feature type="domain" description="Glycosyl transferase family 1" evidence="4">
    <location>
        <begin position="252"/>
        <end position="418"/>
    </location>
</feature>
<gene>
    <name evidence="6" type="ORF">C5Y93_19415</name>
</gene>
<evidence type="ECO:0000259" key="5">
    <source>
        <dbReference type="Pfam" id="PF13439"/>
    </source>
</evidence>
<dbReference type="Proteomes" id="UP000237819">
    <property type="component" value="Unassembled WGS sequence"/>
</dbReference>
<dbReference type="CDD" id="cd03801">
    <property type="entry name" value="GT4_PimA-like"/>
    <property type="match status" value="1"/>
</dbReference>
<dbReference type="InterPro" id="IPR028098">
    <property type="entry name" value="Glyco_trans_4-like_N"/>
</dbReference>
<accession>A0A2S8GJF1</accession>